<dbReference type="AlphaFoldDB" id="A0A426Y6B6"/>
<evidence type="ECO:0000313" key="2">
    <source>
        <dbReference type="EMBL" id="RRT47283.1"/>
    </source>
</evidence>
<feature type="region of interest" description="Disordered" evidence="1">
    <location>
        <begin position="17"/>
        <end position="104"/>
    </location>
</feature>
<organism evidence="2 3">
    <name type="scientific">Ensete ventricosum</name>
    <name type="common">Abyssinian banana</name>
    <name type="synonym">Musa ensete</name>
    <dbReference type="NCBI Taxonomy" id="4639"/>
    <lineage>
        <taxon>Eukaryota</taxon>
        <taxon>Viridiplantae</taxon>
        <taxon>Streptophyta</taxon>
        <taxon>Embryophyta</taxon>
        <taxon>Tracheophyta</taxon>
        <taxon>Spermatophyta</taxon>
        <taxon>Magnoliopsida</taxon>
        <taxon>Liliopsida</taxon>
        <taxon>Zingiberales</taxon>
        <taxon>Musaceae</taxon>
        <taxon>Ensete</taxon>
    </lineage>
</organism>
<gene>
    <name evidence="2" type="ORF">B296_00050757</name>
</gene>
<accession>A0A426Y6B6</accession>
<feature type="compositionally biased region" description="Polar residues" evidence="1">
    <location>
        <begin position="27"/>
        <end position="47"/>
    </location>
</feature>
<dbReference type="EMBL" id="AMZH03014646">
    <property type="protein sequence ID" value="RRT47283.1"/>
    <property type="molecule type" value="Genomic_DNA"/>
</dbReference>
<evidence type="ECO:0000256" key="1">
    <source>
        <dbReference type="SAM" id="MobiDB-lite"/>
    </source>
</evidence>
<name>A0A426Y6B6_ENSVE</name>
<comment type="caution">
    <text evidence="2">The sequence shown here is derived from an EMBL/GenBank/DDBJ whole genome shotgun (WGS) entry which is preliminary data.</text>
</comment>
<reference evidence="2 3" key="1">
    <citation type="journal article" date="2014" name="Agronomy (Basel)">
        <title>A Draft Genome Sequence for Ensete ventricosum, the Drought-Tolerant Tree Against Hunger.</title>
        <authorList>
            <person name="Harrison J."/>
            <person name="Moore K.A."/>
            <person name="Paszkiewicz K."/>
            <person name="Jones T."/>
            <person name="Grant M."/>
            <person name="Ambacheew D."/>
            <person name="Muzemil S."/>
            <person name="Studholme D.J."/>
        </authorList>
    </citation>
    <scope>NUCLEOTIDE SEQUENCE [LARGE SCALE GENOMIC DNA]</scope>
</reference>
<protein>
    <submittedName>
        <fullName evidence="2">Uncharacterized protein</fullName>
    </submittedName>
</protein>
<proteinExistence type="predicted"/>
<dbReference type="Proteomes" id="UP000287651">
    <property type="component" value="Unassembled WGS sequence"/>
</dbReference>
<sequence length="104" mass="11944">MLRLLARVQAVVGANDPRVTARRRTKNCNLGTGRDTTNQQRVTYHRSQQAERFKKQSQRRRQAASQSRDSDSIAPLLHCPRRNLDETHSTFSNSEAMGNEPWKP</sequence>
<evidence type="ECO:0000313" key="3">
    <source>
        <dbReference type="Proteomes" id="UP000287651"/>
    </source>
</evidence>